<protein>
    <submittedName>
        <fullName evidence="1">Uncharacterized protein</fullName>
    </submittedName>
</protein>
<dbReference type="Proteomes" id="UP001055439">
    <property type="component" value="Chromosome 6"/>
</dbReference>
<organism evidence="1 2">
    <name type="scientific">Musa troglodytarum</name>
    <name type="common">fe'i banana</name>
    <dbReference type="NCBI Taxonomy" id="320322"/>
    <lineage>
        <taxon>Eukaryota</taxon>
        <taxon>Viridiplantae</taxon>
        <taxon>Streptophyta</taxon>
        <taxon>Embryophyta</taxon>
        <taxon>Tracheophyta</taxon>
        <taxon>Spermatophyta</taxon>
        <taxon>Magnoliopsida</taxon>
        <taxon>Liliopsida</taxon>
        <taxon>Zingiberales</taxon>
        <taxon>Musaceae</taxon>
        <taxon>Musa</taxon>
    </lineage>
</organism>
<name>A0A9E7K952_9LILI</name>
<evidence type="ECO:0000313" key="1">
    <source>
        <dbReference type="EMBL" id="URE08991.1"/>
    </source>
</evidence>
<dbReference type="AlphaFoldDB" id="A0A9E7K952"/>
<gene>
    <name evidence="1" type="ORF">MUK42_01089</name>
</gene>
<keyword evidence="2" id="KW-1185">Reference proteome</keyword>
<accession>A0A9E7K952</accession>
<evidence type="ECO:0000313" key="2">
    <source>
        <dbReference type="Proteomes" id="UP001055439"/>
    </source>
</evidence>
<reference evidence="1" key="1">
    <citation type="submission" date="2022-05" db="EMBL/GenBank/DDBJ databases">
        <title>The Musa troglodytarum L. genome provides insights into the mechanism of non-climacteric behaviour and enrichment of carotenoids.</title>
        <authorList>
            <person name="Wang J."/>
        </authorList>
    </citation>
    <scope>NUCLEOTIDE SEQUENCE</scope>
    <source>
        <tissue evidence="1">Leaf</tissue>
    </source>
</reference>
<sequence length="103" mass="11565">MISVTVRGSERADGAGRHVLAVQKRGRAILSDAEALPSRASKVHGLRCTCCENCIWFWIKRKSLLKELVISFCDWSRVSILQIRICFNQASEKAYVSNDCFCG</sequence>
<proteinExistence type="predicted"/>
<dbReference type="EMBL" id="CP097508">
    <property type="protein sequence ID" value="URE08991.1"/>
    <property type="molecule type" value="Genomic_DNA"/>
</dbReference>